<dbReference type="InterPro" id="IPR006311">
    <property type="entry name" value="TAT_signal"/>
</dbReference>
<dbReference type="Gene3D" id="3.40.720.10">
    <property type="entry name" value="Alkaline Phosphatase, subunit A"/>
    <property type="match status" value="1"/>
</dbReference>
<dbReference type="AlphaFoldDB" id="A9LH09"/>
<organism evidence="2">
    <name type="scientific">uncultured planctomycete 8FN</name>
    <dbReference type="NCBI Taxonomy" id="455070"/>
    <lineage>
        <taxon>Bacteria</taxon>
        <taxon>Pseudomonadati</taxon>
        <taxon>Planctomycetota</taxon>
        <taxon>Planctomycetia</taxon>
        <taxon>Planctomycetales</taxon>
        <taxon>environmental samples</taxon>
    </lineage>
</organism>
<dbReference type="Pfam" id="PF07394">
    <property type="entry name" value="DUF1501"/>
    <property type="match status" value="1"/>
</dbReference>
<dbReference type="EMBL" id="EF591888">
    <property type="protein sequence ID" value="ABX10686.1"/>
    <property type="molecule type" value="Genomic_DNA"/>
</dbReference>
<gene>
    <name evidence="2" type="ORF">8FN_8</name>
</gene>
<dbReference type="InterPro" id="IPR017850">
    <property type="entry name" value="Alkaline_phosphatase_core_sf"/>
</dbReference>
<dbReference type="InterPro" id="IPR010869">
    <property type="entry name" value="DUF1501"/>
</dbReference>
<feature type="region of interest" description="Disordered" evidence="1">
    <location>
        <begin position="1"/>
        <end position="59"/>
    </location>
</feature>
<dbReference type="PANTHER" id="PTHR43737">
    <property type="entry name" value="BLL7424 PROTEIN"/>
    <property type="match status" value="1"/>
</dbReference>
<reference evidence="2" key="1">
    <citation type="journal article" date="2007" name="ISME J.">
        <title>Fosmids of novel marine Planctomycetes from the Namibian and Oregon coast upwelling systems and their cross-comparison with planctomycete genomes.</title>
        <authorList>
            <person name="Woebken D."/>
            <person name="Teeling H."/>
            <person name="Wecker P."/>
            <person name="Dumitriu A."/>
            <person name="Kostadinov I."/>
            <person name="DeLong E.F."/>
            <person name="Amann R."/>
            <person name="Gloeckner F.O."/>
        </authorList>
    </citation>
    <scope>NUCLEOTIDE SEQUENCE</scope>
</reference>
<accession>A9LH09</accession>
<dbReference type="SUPFAM" id="SSF53649">
    <property type="entry name" value="Alkaline phosphatase-like"/>
    <property type="match status" value="1"/>
</dbReference>
<name>A9LH09_9BACT</name>
<dbReference type="PROSITE" id="PS51318">
    <property type="entry name" value="TAT"/>
    <property type="match status" value="1"/>
</dbReference>
<sequence length="479" mass="52246">MNPRHPSNRSTPSRRDLLKTGGIAAMGLSLPRLLQSQDRPPGPGNEENGPQSSISPTSARTKEISCIFIHQYGGLSQLDSWDPKPLSSAEIRGPYSPIQTVTPGFQISELMPKLSQMSDKYSVIRSMTHGNAQHDQANAMMLAGRSNPAPDDPSFGAMVTKLRPSFAKIPPHVWLQKYGGGAAPPEQTYLSGGRLGAAVAPMLIGKQHDENPASDDFRVRAFDRSQGISQQRLKTRWQLTQKIQNSSNAGKTSEYDRLDLYQRKSFDLLDSTKAKEAFDIKQEPSTIRERYGQNPLGQNLVLARRLVEAGVRLVNVLAWTGLAPQEKFVSVETWDMHGNADVGIFEDGWNGLPFALPRADQAVATLLTDLEERGLLETTLVVLCGEFGRTPKISRGAKRIGRDHWPNCYSALVAGGGIQGGVVYGESDKQGAYVKSNPVSLEDFTATLFSAMKIDPTSRLSPDGFTLPASTGDVIGDLF</sequence>
<protein>
    <submittedName>
        <fullName evidence="2">Hypothetical secreted protein</fullName>
    </submittedName>
</protein>
<evidence type="ECO:0000313" key="2">
    <source>
        <dbReference type="EMBL" id="ABX10686.1"/>
    </source>
</evidence>
<evidence type="ECO:0000256" key="1">
    <source>
        <dbReference type="SAM" id="MobiDB-lite"/>
    </source>
</evidence>
<proteinExistence type="predicted"/>
<dbReference type="PANTHER" id="PTHR43737:SF1">
    <property type="entry name" value="DUF1501 DOMAIN-CONTAINING PROTEIN"/>
    <property type="match status" value="1"/>
</dbReference>